<organism evidence="1">
    <name type="scientific">Pseudo-nitzschia australis</name>
    <dbReference type="NCBI Taxonomy" id="44445"/>
    <lineage>
        <taxon>Eukaryota</taxon>
        <taxon>Sar</taxon>
        <taxon>Stramenopiles</taxon>
        <taxon>Ochrophyta</taxon>
        <taxon>Bacillariophyta</taxon>
        <taxon>Bacillariophyceae</taxon>
        <taxon>Bacillariophycidae</taxon>
        <taxon>Bacillariales</taxon>
        <taxon>Bacillariaceae</taxon>
        <taxon>Pseudo-nitzschia</taxon>
    </lineage>
</organism>
<dbReference type="AlphaFoldDB" id="A0A7S4AT81"/>
<dbReference type="EMBL" id="HBIX01028193">
    <property type="protein sequence ID" value="CAE0726281.1"/>
    <property type="molecule type" value="Transcribed_RNA"/>
</dbReference>
<reference evidence="1" key="1">
    <citation type="submission" date="2021-01" db="EMBL/GenBank/DDBJ databases">
        <authorList>
            <person name="Corre E."/>
            <person name="Pelletier E."/>
            <person name="Niang G."/>
            <person name="Scheremetjew M."/>
            <person name="Finn R."/>
            <person name="Kale V."/>
            <person name="Holt S."/>
            <person name="Cochrane G."/>
            <person name="Meng A."/>
            <person name="Brown T."/>
            <person name="Cohen L."/>
        </authorList>
    </citation>
    <scope>NUCLEOTIDE SEQUENCE</scope>
    <source>
        <strain evidence="1">10249 10 AB</strain>
    </source>
</reference>
<name>A0A7S4AT81_9STRA</name>
<evidence type="ECO:0000313" key="1">
    <source>
        <dbReference type="EMBL" id="CAE0726281.1"/>
    </source>
</evidence>
<accession>A0A7S4AT81</accession>
<sequence>MKKDARKKQTSTVNSLTVTTITLPILFIEDQVIPQIHNGKTISRQAAIELITTPKKLLRRNVPGLIFGKNQVPASARCCNAMGWKTIIGAPLKTRSGSHFRKIPSAAWCQLL</sequence>
<gene>
    <name evidence="1" type="ORF">PAUS00366_LOCUS19038</name>
</gene>
<proteinExistence type="predicted"/>
<protein>
    <submittedName>
        <fullName evidence="1">Uncharacterized protein</fullName>
    </submittedName>
</protein>